<organism evidence="1 2">
    <name type="scientific">Neisseria dentiae</name>
    <dbReference type="NCBI Taxonomy" id="194197"/>
    <lineage>
        <taxon>Bacteria</taxon>
        <taxon>Pseudomonadati</taxon>
        <taxon>Pseudomonadota</taxon>
        <taxon>Betaproteobacteria</taxon>
        <taxon>Neisseriales</taxon>
        <taxon>Neisseriaceae</taxon>
        <taxon>Neisseria</taxon>
    </lineage>
</organism>
<dbReference type="GeneID" id="94581149"/>
<accession>A0A1X3D2L6</accession>
<gene>
    <name evidence="1" type="ORF">BWD09_11685</name>
</gene>
<protein>
    <submittedName>
        <fullName evidence="1">Uncharacterized protein</fullName>
    </submittedName>
</protein>
<evidence type="ECO:0000313" key="1">
    <source>
        <dbReference type="EMBL" id="OSI14015.1"/>
    </source>
</evidence>
<dbReference type="Proteomes" id="UP000193118">
    <property type="component" value="Unassembled WGS sequence"/>
</dbReference>
<name>A0A1X3D2L6_9NEIS</name>
<keyword evidence="2" id="KW-1185">Reference proteome</keyword>
<dbReference type="AlphaFoldDB" id="A0A1X3D2L6"/>
<dbReference type="RefSeq" id="WP_085366976.1">
    <property type="nucleotide sequence ID" value="NZ_CAUJPZ010000058.1"/>
</dbReference>
<reference evidence="2" key="1">
    <citation type="submission" date="2017-01" db="EMBL/GenBank/DDBJ databases">
        <authorList>
            <person name="Wolfgang W.J."/>
            <person name="Cole J."/>
            <person name="Wroblewski D."/>
            <person name="Mcginnis J."/>
            <person name="Musser K.A."/>
        </authorList>
    </citation>
    <scope>NUCLEOTIDE SEQUENCE [LARGE SCALE GENOMIC DNA]</scope>
    <source>
        <strain evidence="2">DSM 19151</strain>
    </source>
</reference>
<comment type="caution">
    <text evidence="1">The sequence shown here is derived from an EMBL/GenBank/DDBJ whole genome shotgun (WGS) entry which is preliminary data.</text>
</comment>
<proteinExistence type="predicted"/>
<dbReference type="EMBL" id="MTBO01000046">
    <property type="protein sequence ID" value="OSI14015.1"/>
    <property type="molecule type" value="Genomic_DNA"/>
</dbReference>
<sequence>MKTVLKRIQTKRFSLKSARAAWKFLRAVENPLRLPTAPPEPVIILAYAQMGQYKIKLLNRWKNFLLILIQSINTGKEQTKDFL</sequence>
<evidence type="ECO:0000313" key="2">
    <source>
        <dbReference type="Proteomes" id="UP000193118"/>
    </source>
</evidence>
<dbReference type="STRING" id="194197.BWD09_11685"/>